<dbReference type="InterPro" id="IPR016167">
    <property type="entry name" value="FAD-bd_PCMH_sub1"/>
</dbReference>
<dbReference type="SUPFAM" id="SSF56176">
    <property type="entry name" value="FAD-binding/transporter-associated domain-like"/>
    <property type="match status" value="2"/>
</dbReference>
<dbReference type="GO" id="GO:0016491">
    <property type="term" value="F:oxidoreductase activity"/>
    <property type="evidence" value="ECO:0007669"/>
    <property type="project" value="UniProtKB-KW"/>
</dbReference>
<feature type="region of interest" description="Disordered" evidence="6">
    <location>
        <begin position="134"/>
        <end position="258"/>
    </location>
</feature>
<sequence length="771" mass="82946">MPPSGPFSFADTDKHVRAAPVPPPHKTITEEQIQTLASLIKGPIHRRGSPDFEFHSTVFNGAVKTPACILAQPLDAQDTSRIVIFCAQHGLSPSARSGGYGTHGWAVEGDVIIDLALIDDIDMELPGPEGEYIGLRDMTPKGKAPAVPTVPPRKEKGRAVDGSNAHIDSRWTDFSGPFGAPPNVLGRRTAEEAFGPEDEISEEADERPRANRPKAESSGSVPGGGQGQGRSGWGQRTTQVPTPPMGTPEMTASSSANLRSPGEQIHLTLPQTQLQPPSQQQMLISPPLTEAASLSERTPSHAESVSSAHSPADAGSSSPLSPAPHTSSSPFSFPDAPSTSTEHAHASFGPSTTYFTSSPATPPTPYVYATFGAGARQRQVDEYSAAHPLPGESAFGQPIMVPYHVPFSAHPVGTANMLLGGFGFLTRLRGLSLDALVEVEMVLADGTIVIVNEKENSDLWWAIRGAGSAFGIAIRYKVRAYPVPVVFAGNIVYNFHKSTAASLLKHFRDCVKSAPRELYANAILTAGPRNKGALVVIQMCYAGPREHGAEFLQAISSWDGDRCLLVDVEEKQFLHQQDSVAKVLKGGLGRKWFIRSDLITTLTDQMIHDSVMEFGDTPDGCTWLFELSGGAMGDVEDSVLPTALRKACFNVVALHQWKIDENDPECVQTAERWITNTISPQSAGGPLPCLFERRENVARTISTYGSENWSRLCALKRIYDPTGMFKHTFWPSDGHGLPIGVQTEEDGSDGTDSGSGKGKVREGRMDSFLEM</sequence>
<feature type="compositionally biased region" description="Basic and acidic residues" evidence="6">
    <location>
        <begin position="206"/>
        <end position="215"/>
    </location>
</feature>
<dbReference type="PROSITE" id="PS51387">
    <property type="entry name" value="FAD_PCMH"/>
    <property type="match status" value="1"/>
</dbReference>
<feature type="compositionally biased region" description="Basic and acidic residues" evidence="6">
    <location>
        <begin position="759"/>
        <end position="771"/>
    </location>
</feature>
<dbReference type="Proteomes" id="UP000027195">
    <property type="component" value="Unassembled WGS sequence"/>
</dbReference>
<dbReference type="HOGENOM" id="CLU_008737_0_0_1"/>
<dbReference type="Gene3D" id="3.30.465.10">
    <property type="match status" value="1"/>
</dbReference>
<dbReference type="InterPro" id="IPR036318">
    <property type="entry name" value="FAD-bd_PCMH-like_sf"/>
</dbReference>
<keyword evidence="4" id="KW-0274">FAD</keyword>
<proteinExistence type="inferred from homology"/>
<accession>A0A067MXA6</accession>
<keyword evidence="9" id="KW-1185">Reference proteome</keyword>
<organism evidence="8 9">
    <name type="scientific">Botryobasidium botryosum (strain FD-172 SS1)</name>
    <dbReference type="NCBI Taxonomy" id="930990"/>
    <lineage>
        <taxon>Eukaryota</taxon>
        <taxon>Fungi</taxon>
        <taxon>Dikarya</taxon>
        <taxon>Basidiomycota</taxon>
        <taxon>Agaricomycotina</taxon>
        <taxon>Agaricomycetes</taxon>
        <taxon>Cantharellales</taxon>
        <taxon>Botryobasidiaceae</taxon>
        <taxon>Botryobasidium</taxon>
    </lineage>
</organism>
<feature type="compositionally biased region" description="Acidic residues" evidence="6">
    <location>
        <begin position="194"/>
        <end position="205"/>
    </location>
</feature>
<dbReference type="InterPro" id="IPR016169">
    <property type="entry name" value="FAD-bd_PCMH_sub2"/>
</dbReference>
<evidence type="ECO:0000256" key="6">
    <source>
        <dbReference type="SAM" id="MobiDB-lite"/>
    </source>
</evidence>
<comment type="similarity">
    <text evidence="2">Belongs to the oxygen-dependent FAD-linked oxidoreductase family.</text>
</comment>
<dbReference type="STRING" id="930990.A0A067MXA6"/>
<protein>
    <recommendedName>
        <fullName evidence="7">FAD-binding PCMH-type domain-containing protein</fullName>
    </recommendedName>
</protein>
<dbReference type="AlphaFoldDB" id="A0A067MXA6"/>
<dbReference type="PANTHER" id="PTHR42973">
    <property type="entry name" value="BINDING OXIDOREDUCTASE, PUTATIVE (AFU_ORTHOLOGUE AFUA_1G17690)-RELATED"/>
    <property type="match status" value="1"/>
</dbReference>
<dbReference type="Gene3D" id="3.40.462.20">
    <property type="match status" value="1"/>
</dbReference>
<dbReference type="PANTHER" id="PTHR42973:SF39">
    <property type="entry name" value="FAD-BINDING PCMH-TYPE DOMAIN-CONTAINING PROTEIN"/>
    <property type="match status" value="1"/>
</dbReference>
<evidence type="ECO:0000256" key="2">
    <source>
        <dbReference type="ARBA" id="ARBA00005466"/>
    </source>
</evidence>
<evidence type="ECO:0000256" key="1">
    <source>
        <dbReference type="ARBA" id="ARBA00001974"/>
    </source>
</evidence>
<dbReference type="InterPro" id="IPR050416">
    <property type="entry name" value="FAD-linked_Oxidoreductase"/>
</dbReference>
<reference evidence="9" key="1">
    <citation type="journal article" date="2014" name="Proc. Natl. Acad. Sci. U.S.A.">
        <title>Extensive sampling of basidiomycete genomes demonstrates inadequacy of the white-rot/brown-rot paradigm for wood decay fungi.</title>
        <authorList>
            <person name="Riley R."/>
            <person name="Salamov A.A."/>
            <person name="Brown D.W."/>
            <person name="Nagy L.G."/>
            <person name="Floudas D."/>
            <person name="Held B.W."/>
            <person name="Levasseur A."/>
            <person name="Lombard V."/>
            <person name="Morin E."/>
            <person name="Otillar R."/>
            <person name="Lindquist E.A."/>
            <person name="Sun H."/>
            <person name="LaButti K.M."/>
            <person name="Schmutz J."/>
            <person name="Jabbour D."/>
            <person name="Luo H."/>
            <person name="Baker S.E."/>
            <person name="Pisabarro A.G."/>
            <person name="Walton J.D."/>
            <person name="Blanchette R.A."/>
            <person name="Henrissat B."/>
            <person name="Martin F."/>
            <person name="Cullen D."/>
            <person name="Hibbett D.S."/>
            <person name="Grigoriev I.V."/>
        </authorList>
    </citation>
    <scope>NUCLEOTIDE SEQUENCE [LARGE SCALE GENOMIC DNA]</scope>
    <source>
        <strain evidence="9">FD-172 SS1</strain>
    </source>
</reference>
<keyword evidence="5" id="KW-0560">Oxidoreductase</keyword>
<feature type="region of interest" description="Disordered" evidence="6">
    <location>
        <begin position="736"/>
        <end position="771"/>
    </location>
</feature>
<gene>
    <name evidence="8" type="ORF">BOTBODRAFT_51605</name>
</gene>
<feature type="region of interest" description="Disordered" evidence="6">
    <location>
        <begin position="288"/>
        <end position="346"/>
    </location>
</feature>
<dbReference type="InterPro" id="IPR016166">
    <property type="entry name" value="FAD-bd_PCMH"/>
</dbReference>
<evidence type="ECO:0000256" key="4">
    <source>
        <dbReference type="ARBA" id="ARBA00022827"/>
    </source>
</evidence>
<feature type="compositionally biased region" description="Low complexity" evidence="6">
    <location>
        <begin position="326"/>
        <end position="341"/>
    </location>
</feature>
<dbReference type="EMBL" id="KL198018">
    <property type="protein sequence ID" value="KDQ20249.1"/>
    <property type="molecule type" value="Genomic_DNA"/>
</dbReference>
<evidence type="ECO:0000259" key="7">
    <source>
        <dbReference type="PROSITE" id="PS51387"/>
    </source>
</evidence>
<name>A0A067MXA6_BOTB1</name>
<evidence type="ECO:0000313" key="9">
    <source>
        <dbReference type="Proteomes" id="UP000027195"/>
    </source>
</evidence>
<feature type="domain" description="FAD-binding PCMH-type" evidence="7">
    <location>
        <begin position="283"/>
        <end position="483"/>
    </location>
</feature>
<evidence type="ECO:0000256" key="3">
    <source>
        <dbReference type="ARBA" id="ARBA00022630"/>
    </source>
</evidence>
<evidence type="ECO:0000256" key="5">
    <source>
        <dbReference type="ARBA" id="ARBA00023002"/>
    </source>
</evidence>
<evidence type="ECO:0000313" key="8">
    <source>
        <dbReference type="EMBL" id="KDQ20249.1"/>
    </source>
</evidence>
<feature type="compositionally biased region" description="Polar residues" evidence="6">
    <location>
        <begin position="295"/>
        <end position="320"/>
    </location>
</feature>
<feature type="region of interest" description="Disordered" evidence="6">
    <location>
        <begin position="1"/>
        <end position="25"/>
    </location>
</feature>
<keyword evidence="3" id="KW-0285">Flavoprotein</keyword>
<dbReference type="OrthoDB" id="9996127at2759"/>
<dbReference type="InParanoid" id="A0A067MXA6"/>
<comment type="cofactor">
    <cofactor evidence="1">
        <name>FAD</name>
        <dbReference type="ChEBI" id="CHEBI:57692"/>
    </cofactor>
</comment>
<feature type="compositionally biased region" description="Gly residues" evidence="6">
    <location>
        <begin position="221"/>
        <end position="232"/>
    </location>
</feature>
<dbReference type="GO" id="GO:0071949">
    <property type="term" value="F:FAD binding"/>
    <property type="evidence" value="ECO:0007669"/>
    <property type="project" value="InterPro"/>
</dbReference>
<dbReference type="Gene3D" id="3.30.43.10">
    <property type="entry name" value="Uridine Diphospho-n-acetylenolpyruvylglucosamine Reductase, domain 2"/>
    <property type="match status" value="1"/>
</dbReference>